<evidence type="ECO:0000259" key="6">
    <source>
        <dbReference type="Pfam" id="PF07631"/>
    </source>
</evidence>
<dbReference type="STRING" id="448385.sce5211"/>
<dbReference type="InterPro" id="IPR013039">
    <property type="entry name" value="DUF1588"/>
</dbReference>
<evidence type="ECO:0000259" key="5">
    <source>
        <dbReference type="Pfam" id="PF07627"/>
    </source>
</evidence>
<keyword evidence="2" id="KW-0732">Signal</keyword>
<feature type="domain" description="DUF1585" evidence="3">
    <location>
        <begin position="510"/>
        <end position="578"/>
    </location>
</feature>
<name>A9FS99_SORC5</name>
<dbReference type="InterPro" id="IPR013042">
    <property type="entry name" value="DUF1592"/>
</dbReference>
<evidence type="ECO:0000313" key="8">
    <source>
        <dbReference type="EMBL" id="CAN95374.1"/>
    </source>
</evidence>
<sequence length="589" mass="62504">MNTWARRFIVPVLLTASYAAMGGCTAMIGGDDPEASSGSGDGPGSGSGDGPGSGSGSGSGAGGNGSAGGGPGVEPTVCVPGVPRTSALPRLTRTQYDNTIRDLVGIDNQPSSMLAPDGVGSVDQRAWDGYKTAAATVAAAVMADAKARAKTIPCTPAGDGTACANQLIETLGRRAFRRPLTEEERGLFQALYTRRQALTPTGSFEDGAQLIIEGFLLSPSFLMRAEISEKPEGEYFVLNSHEVASRLSYLIWGTMPDDALFAAADADALQTPEQILAQAQRMLADPKSRGMVKAFHELYLHMGPGTRWSDIQRDPAAFPDFKASMIPLLSEETDRFIEHVVFDQAGTFQDLVTTPVGFVNASLAPLYDLDPAEFNGAELVPVELDPTQRSGLFTRLGFLVSHSGYDRTSPILRGAFLQKEVLCADIPPPPPMVEGTPLPTDASLTTNRARVDAQTAGDSCKFCHHTYINPAGFAFEAYDAVGAYQQTESFSGAPIDTRVDVGVGEDLVAVDGPVALSEAIASSPAAHTCYVRKWVSFAYQRELNNEDSCTVDELTAKLTQGGYTVLDLIADLTQSQSFRVRALQAEVEP</sequence>
<gene>
    <name evidence="8" type="ordered locus">sce5211</name>
</gene>
<evidence type="ECO:0000259" key="4">
    <source>
        <dbReference type="Pfam" id="PF07626"/>
    </source>
</evidence>
<feature type="domain" description="DUF1587" evidence="4">
    <location>
        <begin position="90"/>
        <end position="141"/>
    </location>
</feature>
<feature type="chain" id="PRO_5002735051" description="Secreted protein" evidence="2">
    <location>
        <begin position="23"/>
        <end position="589"/>
    </location>
</feature>
<dbReference type="InterPro" id="IPR013036">
    <property type="entry name" value="DUF1587"/>
</dbReference>
<evidence type="ECO:0008006" key="10">
    <source>
        <dbReference type="Google" id="ProtNLM"/>
    </source>
</evidence>
<evidence type="ECO:0000313" key="9">
    <source>
        <dbReference type="Proteomes" id="UP000002139"/>
    </source>
</evidence>
<dbReference type="Pfam" id="PF07627">
    <property type="entry name" value="PSCyt3"/>
    <property type="match status" value="1"/>
</dbReference>
<keyword evidence="9" id="KW-1185">Reference proteome</keyword>
<dbReference type="InterPro" id="IPR013043">
    <property type="entry name" value="DUF1595"/>
</dbReference>
<dbReference type="Pfam" id="PF07626">
    <property type="entry name" value="PSD3"/>
    <property type="match status" value="1"/>
</dbReference>
<dbReference type="HOGENOM" id="CLU_007458_1_0_7"/>
<reference evidence="8 9" key="1">
    <citation type="journal article" date="2007" name="Nat. Biotechnol.">
        <title>Complete genome sequence of the myxobacterium Sorangium cellulosum.</title>
        <authorList>
            <person name="Schneiker S."/>
            <person name="Perlova O."/>
            <person name="Kaiser O."/>
            <person name="Gerth K."/>
            <person name="Alici A."/>
            <person name="Altmeyer M.O."/>
            <person name="Bartels D."/>
            <person name="Bekel T."/>
            <person name="Beyer S."/>
            <person name="Bode E."/>
            <person name="Bode H.B."/>
            <person name="Bolten C.J."/>
            <person name="Choudhuri J.V."/>
            <person name="Doss S."/>
            <person name="Elnakady Y.A."/>
            <person name="Frank B."/>
            <person name="Gaigalat L."/>
            <person name="Goesmann A."/>
            <person name="Groeger C."/>
            <person name="Gross F."/>
            <person name="Jelsbak L."/>
            <person name="Jelsbak L."/>
            <person name="Kalinowski J."/>
            <person name="Kegler C."/>
            <person name="Knauber T."/>
            <person name="Konietzny S."/>
            <person name="Kopp M."/>
            <person name="Krause L."/>
            <person name="Krug D."/>
            <person name="Linke B."/>
            <person name="Mahmud T."/>
            <person name="Martinez-Arias R."/>
            <person name="McHardy A.C."/>
            <person name="Merai M."/>
            <person name="Meyer F."/>
            <person name="Mormann S."/>
            <person name="Munoz-Dorado J."/>
            <person name="Perez J."/>
            <person name="Pradella S."/>
            <person name="Rachid S."/>
            <person name="Raddatz G."/>
            <person name="Rosenau F."/>
            <person name="Rueckert C."/>
            <person name="Sasse F."/>
            <person name="Scharfe M."/>
            <person name="Schuster S.C."/>
            <person name="Suen G."/>
            <person name="Treuner-Lange A."/>
            <person name="Velicer G.J."/>
            <person name="Vorholter F.-J."/>
            <person name="Weissman K.J."/>
            <person name="Welch R.D."/>
            <person name="Wenzel S.C."/>
            <person name="Whitworth D.E."/>
            <person name="Wilhelm S."/>
            <person name="Wittmann C."/>
            <person name="Bloecker H."/>
            <person name="Puehler A."/>
            <person name="Mueller R."/>
        </authorList>
    </citation>
    <scope>NUCLEOTIDE SEQUENCE [LARGE SCALE GENOMIC DNA]</scope>
    <source>
        <strain evidence="9">So ce56</strain>
    </source>
</reference>
<accession>A9FS99</accession>
<dbReference type="PROSITE" id="PS51257">
    <property type="entry name" value="PROKAR_LIPOPROTEIN"/>
    <property type="match status" value="1"/>
</dbReference>
<proteinExistence type="predicted"/>
<dbReference type="Pfam" id="PF07637">
    <property type="entry name" value="PSD5"/>
    <property type="match status" value="1"/>
</dbReference>
<protein>
    <recommendedName>
        <fullName evidence="10">Secreted protein</fullName>
    </recommendedName>
</protein>
<dbReference type="Pfam" id="PF07631">
    <property type="entry name" value="PSD4"/>
    <property type="match status" value="1"/>
</dbReference>
<organism evidence="8 9">
    <name type="scientific">Sorangium cellulosum (strain So ce56)</name>
    <name type="common">Polyangium cellulosum (strain So ce56)</name>
    <dbReference type="NCBI Taxonomy" id="448385"/>
    <lineage>
        <taxon>Bacteria</taxon>
        <taxon>Pseudomonadati</taxon>
        <taxon>Myxococcota</taxon>
        <taxon>Polyangia</taxon>
        <taxon>Polyangiales</taxon>
        <taxon>Polyangiaceae</taxon>
        <taxon>Sorangium</taxon>
    </lineage>
</organism>
<evidence type="ECO:0000256" key="1">
    <source>
        <dbReference type="SAM" id="MobiDB-lite"/>
    </source>
</evidence>
<dbReference type="eggNOG" id="COG5297">
    <property type="taxonomic scope" value="Bacteria"/>
</dbReference>
<feature type="domain" description="DUF1595" evidence="7">
    <location>
        <begin position="163"/>
        <end position="226"/>
    </location>
</feature>
<dbReference type="Pfam" id="PF07624">
    <property type="entry name" value="PSD2"/>
    <property type="match status" value="1"/>
</dbReference>
<dbReference type="AlphaFoldDB" id="A9FS99"/>
<evidence type="ECO:0000259" key="3">
    <source>
        <dbReference type="Pfam" id="PF07624"/>
    </source>
</evidence>
<feature type="region of interest" description="Disordered" evidence="1">
    <location>
        <begin position="30"/>
        <end position="93"/>
    </location>
</feature>
<dbReference type="BioCyc" id="SCEL448385:SCE_RS26740-MONOMER"/>
<dbReference type="RefSeq" id="WP_012237842.1">
    <property type="nucleotide sequence ID" value="NC_010162.1"/>
</dbReference>
<evidence type="ECO:0000259" key="7">
    <source>
        <dbReference type="Pfam" id="PF07637"/>
    </source>
</evidence>
<feature type="compositionally biased region" description="Gly residues" evidence="1">
    <location>
        <begin position="39"/>
        <end position="72"/>
    </location>
</feature>
<dbReference type="Proteomes" id="UP000002139">
    <property type="component" value="Chromosome"/>
</dbReference>
<feature type="domain" description="DUF1592" evidence="6">
    <location>
        <begin position="238"/>
        <end position="369"/>
    </location>
</feature>
<evidence type="ECO:0000256" key="2">
    <source>
        <dbReference type="SAM" id="SignalP"/>
    </source>
</evidence>
<dbReference type="EMBL" id="AM746676">
    <property type="protein sequence ID" value="CAN95374.1"/>
    <property type="molecule type" value="Genomic_DNA"/>
</dbReference>
<dbReference type="InterPro" id="IPR011478">
    <property type="entry name" value="DUF1585"/>
</dbReference>
<feature type="signal peptide" evidence="2">
    <location>
        <begin position="1"/>
        <end position="22"/>
    </location>
</feature>
<feature type="domain" description="DUF1588" evidence="5">
    <location>
        <begin position="389"/>
        <end position="488"/>
    </location>
</feature>
<dbReference type="KEGG" id="scl:sce5211"/>